<evidence type="ECO:0000313" key="2">
    <source>
        <dbReference type="EMBL" id="AGQ21307.1"/>
    </source>
</evidence>
<evidence type="ECO:0000256" key="1">
    <source>
        <dbReference type="SAM" id="Phobius"/>
    </source>
</evidence>
<organism evidence="2">
    <name type="scientific">Bacillus subtilis subsp. subtilis NCIB 3610 = ATCC 6051 = DSM 10</name>
    <dbReference type="NCBI Taxonomy" id="535026"/>
    <lineage>
        <taxon>Bacteria</taxon>
        <taxon>Bacillati</taxon>
        <taxon>Bacillota</taxon>
        <taxon>Bacilli</taxon>
        <taxon>Bacillales</taxon>
        <taxon>Bacillaceae</taxon>
        <taxon>Bacillus</taxon>
    </lineage>
</organism>
<feature type="transmembrane region" description="Helical" evidence="1">
    <location>
        <begin position="6"/>
        <end position="24"/>
    </location>
</feature>
<accession>S5DTP2</accession>
<gene>
    <name evidence="2" type="primary">comI</name>
</gene>
<geneLocation type="plasmid" evidence="2">
    <name>pBS32</name>
</geneLocation>
<dbReference type="Pfam" id="PF16935">
    <property type="entry name" value="Hol_Tox"/>
    <property type="match status" value="1"/>
</dbReference>
<dbReference type="AlphaFoldDB" id="S5DTP2"/>
<protein>
    <submittedName>
        <fullName evidence="2">Competence inhibitor protein</fullName>
    </submittedName>
</protein>
<keyword evidence="1" id="KW-1133">Transmembrane helix</keyword>
<reference evidence="2" key="2">
    <citation type="journal article" date="2013" name="J. Bacteriol.">
        <title>Plasmid-Encoded ComI Inhibits Competence in the Ancestral 3610 Strain of Bacillus subtilis.</title>
        <authorList>
            <person name="Konkol M.A."/>
            <person name="Blair K.M."/>
            <person name="Kearns D.B."/>
        </authorList>
    </citation>
    <scope>NUCLEOTIDE SEQUENCE</scope>
    <source>
        <strain evidence="2">NCIB 3610</strain>
        <plasmid evidence="2">pBS32</plasmid>
    </source>
</reference>
<keyword evidence="2" id="KW-0614">Plasmid</keyword>
<proteinExistence type="predicted"/>
<dbReference type="RefSeq" id="WP_020846149.1">
    <property type="nucleotide sequence ID" value="NC_021809.1"/>
</dbReference>
<dbReference type="InterPro" id="IPR031616">
    <property type="entry name" value="BsrE-like"/>
</dbReference>
<name>S5DTP2_BACIU</name>
<reference evidence="2" key="1">
    <citation type="journal article" date="2013" name="J. Bacteriol.">
        <title>A plasmid-encoded phosphatase regulates Bacillus subtilis biofilm architecture, sporulation, and genetic competence.</title>
        <authorList>
            <person name="Parashar V."/>
            <person name="Konkol M.A."/>
            <person name="Kearns D.B."/>
            <person name="Neiditch M.B."/>
        </authorList>
    </citation>
    <scope>NUCLEOTIDE SEQUENCE</scope>
    <source>
        <strain evidence="2">NCIB 3610</strain>
        <plasmid evidence="2">pBS32</plasmid>
    </source>
</reference>
<keyword evidence="1" id="KW-0472">Membrane</keyword>
<keyword evidence="1" id="KW-0812">Transmembrane</keyword>
<sequence length="30" mass="3220">MPVESALGLMFQFGLLIVGILSLANSNKKK</sequence>
<dbReference type="EMBL" id="KF365913">
    <property type="protein sequence ID" value="AGQ21307.1"/>
    <property type="molecule type" value="Genomic_DNA"/>
</dbReference>